<sequence length="260" mass="28366">MSLAGTRVAGHYTLMRPLGQGASSLVYLALGDDGQPYTVKLFSAGLLDHAEREARMRVRGPHLAEVMALSEVAGHPAVVLRFTKGTEMFQRYRLRPALRHEPGAYLWTLSDVLTALNAMHSAGMLHRDVKADNILVLRSGEAQLLDYDLSGPIHEEFAVPQRIGTAAFQSPEAGRGAVLGPESDLYGVGVLLYWGLYGVLPDLDGQTDSAELFAGDLPASERALAELCRRLLEPDPHRRPQHAGQVRAELWAARSGLRLD</sequence>
<dbReference type="RefSeq" id="WP_109825500.1">
    <property type="nucleotide sequence ID" value="NZ_CP029494.1"/>
</dbReference>
<keyword evidence="1" id="KW-0808">Transferase</keyword>
<dbReference type="CDD" id="cd14014">
    <property type="entry name" value="STKc_PknB_like"/>
    <property type="match status" value="1"/>
</dbReference>
<dbReference type="SMART" id="SM00220">
    <property type="entry name" value="S_TKc"/>
    <property type="match status" value="1"/>
</dbReference>
<dbReference type="PROSITE" id="PS00108">
    <property type="entry name" value="PROTEIN_KINASE_ST"/>
    <property type="match status" value="1"/>
</dbReference>
<dbReference type="Proteomes" id="UP000245368">
    <property type="component" value="Chromosome"/>
</dbReference>
<dbReference type="GO" id="GO:0004674">
    <property type="term" value="F:protein serine/threonine kinase activity"/>
    <property type="evidence" value="ECO:0007669"/>
    <property type="project" value="UniProtKB-KW"/>
</dbReference>
<dbReference type="OrthoDB" id="9801841at2"/>
<keyword evidence="6" id="KW-0723">Serine/threonine-protein kinase</keyword>
<keyword evidence="3 6" id="KW-0418">Kinase</keyword>
<dbReference type="Gene3D" id="1.10.510.10">
    <property type="entry name" value="Transferase(Phosphotransferase) domain 1"/>
    <property type="match status" value="1"/>
</dbReference>
<dbReference type="Pfam" id="PF00069">
    <property type="entry name" value="Pkinase"/>
    <property type="match status" value="1"/>
</dbReference>
<protein>
    <submittedName>
        <fullName evidence="6">Serine/threonine protein kinase</fullName>
    </submittedName>
</protein>
<keyword evidence="4" id="KW-0067">ATP-binding</keyword>
<gene>
    <name evidence="6" type="ORF">DKM44_03620</name>
</gene>
<dbReference type="GO" id="GO:0005524">
    <property type="term" value="F:ATP binding"/>
    <property type="evidence" value="ECO:0007669"/>
    <property type="project" value="UniProtKB-KW"/>
</dbReference>
<dbReference type="SUPFAM" id="SSF56112">
    <property type="entry name" value="Protein kinase-like (PK-like)"/>
    <property type="match status" value="1"/>
</dbReference>
<evidence type="ECO:0000256" key="4">
    <source>
        <dbReference type="ARBA" id="ARBA00022840"/>
    </source>
</evidence>
<organism evidence="6 7">
    <name type="scientific">Deinococcus irradiatisoli</name>
    <dbReference type="NCBI Taxonomy" id="2202254"/>
    <lineage>
        <taxon>Bacteria</taxon>
        <taxon>Thermotogati</taxon>
        <taxon>Deinococcota</taxon>
        <taxon>Deinococci</taxon>
        <taxon>Deinococcales</taxon>
        <taxon>Deinococcaceae</taxon>
        <taxon>Deinococcus</taxon>
    </lineage>
</organism>
<dbReference type="EMBL" id="CP029494">
    <property type="protein sequence ID" value="AWN22435.1"/>
    <property type="molecule type" value="Genomic_DNA"/>
</dbReference>
<proteinExistence type="predicted"/>
<keyword evidence="2" id="KW-0547">Nucleotide-binding</keyword>
<evidence type="ECO:0000313" key="7">
    <source>
        <dbReference type="Proteomes" id="UP000245368"/>
    </source>
</evidence>
<evidence type="ECO:0000259" key="5">
    <source>
        <dbReference type="PROSITE" id="PS50011"/>
    </source>
</evidence>
<reference evidence="6 7" key="1">
    <citation type="submission" date="2018-05" db="EMBL/GenBank/DDBJ databases">
        <title>Complete Genome Sequence of Deinococcus sp. strain 17bor-2.</title>
        <authorList>
            <person name="Srinivasan S."/>
        </authorList>
    </citation>
    <scope>NUCLEOTIDE SEQUENCE [LARGE SCALE GENOMIC DNA]</scope>
    <source>
        <strain evidence="6 7">17bor-2</strain>
    </source>
</reference>
<dbReference type="PANTHER" id="PTHR43289">
    <property type="entry name" value="MITOGEN-ACTIVATED PROTEIN KINASE KINASE KINASE 20-RELATED"/>
    <property type="match status" value="1"/>
</dbReference>
<dbReference type="InterPro" id="IPR011009">
    <property type="entry name" value="Kinase-like_dom_sf"/>
</dbReference>
<feature type="domain" description="Protein kinase" evidence="5">
    <location>
        <begin position="12"/>
        <end position="252"/>
    </location>
</feature>
<dbReference type="PANTHER" id="PTHR43289:SF6">
    <property type="entry name" value="SERINE_THREONINE-PROTEIN KINASE NEKL-3"/>
    <property type="match status" value="1"/>
</dbReference>
<evidence type="ECO:0000256" key="3">
    <source>
        <dbReference type="ARBA" id="ARBA00022777"/>
    </source>
</evidence>
<dbReference type="InterPro" id="IPR000719">
    <property type="entry name" value="Prot_kinase_dom"/>
</dbReference>
<dbReference type="KEGG" id="dez:DKM44_03620"/>
<name>A0A2Z3JBT5_9DEIO</name>
<dbReference type="AlphaFoldDB" id="A0A2Z3JBT5"/>
<accession>A0A2Z3JBT5</accession>
<keyword evidence="7" id="KW-1185">Reference proteome</keyword>
<evidence type="ECO:0000256" key="2">
    <source>
        <dbReference type="ARBA" id="ARBA00022741"/>
    </source>
</evidence>
<dbReference type="InterPro" id="IPR008271">
    <property type="entry name" value="Ser/Thr_kinase_AS"/>
</dbReference>
<dbReference type="PROSITE" id="PS50011">
    <property type="entry name" value="PROTEIN_KINASE_DOM"/>
    <property type="match status" value="1"/>
</dbReference>
<evidence type="ECO:0000256" key="1">
    <source>
        <dbReference type="ARBA" id="ARBA00022679"/>
    </source>
</evidence>
<evidence type="ECO:0000313" key="6">
    <source>
        <dbReference type="EMBL" id="AWN22435.1"/>
    </source>
</evidence>